<proteinExistence type="predicted"/>
<keyword evidence="1" id="KW-0812">Transmembrane</keyword>
<evidence type="ECO:0008006" key="4">
    <source>
        <dbReference type="Google" id="ProtNLM"/>
    </source>
</evidence>
<comment type="caution">
    <text evidence="2">The sequence shown here is derived from an EMBL/GenBank/DDBJ whole genome shotgun (WGS) entry which is preliminary data.</text>
</comment>
<dbReference type="Proteomes" id="UP000177745">
    <property type="component" value="Unassembled WGS sequence"/>
</dbReference>
<reference evidence="2 3" key="1">
    <citation type="journal article" date="2016" name="Nat. Commun.">
        <title>Thousands of microbial genomes shed light on interconnected biogeochemical processes in an aquifer system.</title>
        <authorList>
            <person name="Anantharaman K."/>
            <person name="Brown C.T."/>
            <person name="Hug L.A."/>
            <person name="Sharon I."/>
            <person name="Castelle C.J."/>
            <person name="Probst A.J."/>
            <person name="Thomas B.C."/>
            <person name="Singh A."/>
            <person name="Wilkins M.J."/>
            <person name="Karaoz U."/>
            <person name="Brodie E.L."/>
            <person name="Williams K.H."/>
            <person name="Hubbard S.S."/>
            <person name="Banfield J.F."/>
        </authorList>
    </citation>
    <scope>NUCLEOTIDE SEQUENCE [LARGE SCALE GENOMIC DNA]</scope>
</reference>
<name>A0A1F8H8C6_9BACT</name>
<accession>A0A1F8H8C6</accession>
<organism evidence="2 3">
    <name type="scientific">Candidatus Yanofskybacteria bacterium RIFCSPLOWO2_12_FULL_43_11b</name>
    <dbReference type="NCBI Taxonomy" id="1802710"/>
    <lineage>
        <taxon>Bacteria</taxon>
        <taxon>Candidatus Yanofskyibacteriota</taxon>
    </lineage>
</organism>
<feature type="transmembrane region" description="Helical" evidence="1">
    <location>
        <begin position="32"/>
        <end position="50"/>
    </location>
</feature>
<evidence type="ECO:0000313" key="3">
    <source>
        <dbReference type="Proteomes" id="UP000177745"/>
    </source>
</evidence>
<evidence type="ECO:0000256" key="1">
    <source>
        <dbReference type="SAM" id="Phobius"/>
    </source>
</evidence>
<dbReference type="AlphaFoldDB" id="A0A1F8H8C6"/>
<feature type="transmembrane region" description="Helical" evidence="1">
    <location>
        <begin position="113"/>
        <end position="130"/>
    </location>
</feature>
<protein>
    <recommendedName>
        <fullName evidence="4">VanZ-like domain-containing protein</fullName>
    </recommendedName>
</protein>
<dbReference type="InterPro" id="IPR014509">
    <property type="entry name" value="YjdF-like"/>
</dbReference>
<keyword evidence="1" id="KW-1133">Transmembrane helix</keyword>
<dbReference type="EMBL" id="MGKY01000010">
    <property type="protein sequence ID" value="OGN33847.1"/>
    <property type="molecule type" value="Genomic_DNA"/>
</dbReference>
<keyword evidence="1" id="KW-0472">Membrane</keyword>
<sequence>MKKAFLFLIAIFFINIISLCYGWYLDYSWSDQVLHFSGGFFVAMFFSAYLKDHLPADSKLKNTLIILGAVSFIGVTWEFAEYLANQTLIEPIYKNFGVRAYFMGDMDDTINDLLMDILGAGLFSFILHSLRSRKTHKV</sequence>
<evidence type="ECO:0000313" key="2">
    <source>
        <dbReference type="EMBL" id="OGN33847.1"/>
    </source>
</evidence>
<dbReference type="Pfam" id="PF09997">
    <property type="entry name" value="DUF2238"/>
    <property type="match status" value="1"/>
</dbReference>
<gene>
    <name evidence="2" type="ORF">A3G51_01915</name>
</gene>
<feature type="transmembrane region" description="Helical" evidence="1">
    <location>
        <begin position="62"/>
        <end position="80"/>
    </location>
</feature>